<evidence type="ECO:0000256" key="2">
    <source>
        <dbReference type="ARBA" id="ARBA00023128"/>
    </source>
</evidence>
<evidence type="ECO:0008006" key="7">
    <source>
        <dbReference type="Google" id="ProtNLM"/>
    </source>
</evidence>
<dbReference type="SUPFAM" id="SSF109910">
    <property type="entry name" value="YgfY-like"/>
    <property type="match status" value="1"/>
</dbReference>
<dbReference type="PANTHER" id="PTHR12469">
    <property type="entry name" value="PROTEIN EMI5 HOMOLOG, MITOCHONDRIAL"/>
    <property type="match status" value="1"/>
</dbReference>
<proteinExistence type="predicted"/>
<keyword evidence="6" id="KW-1185">Reference proteome</keyword>
<feature type="region of interest" description="Disordered" evidence="4">
    <location>
        <begin position="48"/>
        <end position="67"/>
    </location>
</feature>
<feature type="compositionally biased region" description="Polar residues" evidence="4">
    <location>
        <begin position="58"/>
        <end position="67"/>
    </location>
</feature>
<accession>A0A3P7M3R4</accession>
<dbReference type="Gene3D" id="1.10.150.250">
    <property type="entry name" value="Flavinator of succinate dehydrogenase"/>
    <property type="match status" value="1"/>
</dbReference>
<sequence>MNEQQLDAYDNLINKPDNDWDIYYWATGKQEAPAEFQTDILKLLQEHTRNPNRELRNQLPNLHSSDK</sequence>
<name>A0A3P7M3R4_DIBLA</name>
<dbReference type="PANTHER" id="PTHR12469:SF2">
    <property type="entry name" value="SUCCINATE DEHYDROGENASE ASSEMBLY FACTOR 2, MITOCHONDRIAL"/>
    <property type="match status" value="1"/>
</dbReference>
<dbReference type="InterPro" id="IPR005631">
    <property type="entry name" value="SDH"/>
</dbReference>
<dbReference type="GO" id="GO:0034553">
    <property type="term" value="P:mitochondrial respiratory chain complex II assembly"/>
    <property type="evidence" value="ECO:0007669"/>
    <property type="project" value="TreeGrafter"/>
</dbReference>
<evidence type="ECO:0000256" key="1">
    <source>
        <dbReference type="ARBA" id="ARBA00004305"/>
    </source>
</evidence>
<gene>
    <name evidence="5" type="ORF">DILT_LOCUS12729</name>
</gene>
<evidence type="ECO:0000256" key="3">
    <source>
        <dbReference type="ARBA" id="ARBA00023186"/>
    </source>
</evidence>
<dbReference type="Proteomes" id="UP000281553">
    <property type="component" value="Unassembled WGS sequence"/>
</dbReference>
<dbReference type="InterPro" id="IPR036714">
    <property type="entry name" value="SDH_sf"/>
</dbReference>
<dbReference type="EMBL" id="UYRU01067512">
    <property type="protein sequence ID" value="VDN16898.1"/>
    <property type="molecule type" value="Genomic_DNA"/>
</dbReference>
<dbReference type="GO" id="GO:0005759">
    <property type="term" value="C:mitochondrial matrix"/>
    <property type="evidence" value="ECO:0007669"/>
    <property type="project" value="UniProtKB-SubCell"/>
</dbReference>
<evidence type="ECO:0000313" key="5">
    <source>
        <dbReference type="EMBL" id="VDN16898.1"/>
    </source>
</evidence>
<evidence type="ECO:0000256" key="4">
    <source>
        <dbReference type="SAM" id="MobiDB-lite"/>
    </source>
</evidence>
<dbReference type="FunFam" id="1.10.150.250:FF:000002">
    <property type="entry name" value="Succinate dehydrogenase assembly factor 2, mitochondrial"/>
    <property type="match status" value="1"/>
</dbReference>
<dbReference type="GO" id="GO:0006121">
    <property type="term" value="P:mitochondrial electron transport, succinate to ubiquinone"/>
    <property type="evidence" value="ECO:0007669"/>
    <property type="project" value="TreeGrafter"/>
</dbReference>
<reference evidence="5 6" key="1">
    <citation type="submission" date="2018-11" db="EMBL/GenBank/DDBJ databases">
        <authorList>
            <consortium name="Pathogen Informatics"/>
        </authorList>
    </citation>
    <scope>NUCLEOTIDE SEQUENCE [LARGE SCALE GENOMIC DNA]</scope>
</reference>
<organism evidence="5 6">
    <name type="scientific">Dibothriocephalus latus</name>
    <name type="common">Fish tapeworm</name>
    <name type="synonym">Diphyllobothrium latum</name>
    <dbReference type="NCBI Taxonomy" id="60516"/>
    <lineage>
        <taxon>Eukaryota</taxon>
        <taxon>Metazoa</taxon>
        <taxon>Spiralia</taxon>
        <taxon>Lophotrochozoa</taxon>
        <taxon>Platyhelminthes</taxon>
        <taxon>Cestoda</taxon>
        <taxon>Eucestoda</taxon>
        <taxon>Diphyllobothriidea</taxon>
        <taxon>Diphyllobothriidae</taxon>
        <taxon>Dibothriocephalus</taxon>
    </lineage>
</organism>
<keyword evidence="3" id="KW-0143">Chaperone</keyword>
<dbReference type="GO" id="GO:0006099">
    <property type="term" value="P:tricarboxylic acid cycle"/>
    <property type="evidence" value="ECO:0007669"/>
    <property type="project" value="TreeGrafter"/>
</dbReference>
<dbReference type="OrthoDB" id="284292at2759"/>
<keyword evidence="2" id="KW-0496">Mitochondrion</keyword>
<comment type="subcellular location">
    <subcellularLocation>
        <location evidence="1">Mitochondrion matrix</location>
    </subcellularLocation>
</comment>
<protein>
    <recommendedName>
        <fullName evidence="7">Succinate dehydrogenase assembly factor 2, mitochondrial</fullName>
    </recommendedName>
</protein>
<dbReference type="Pfam" id="PF03937">
    <property type="entry name" value="Sdh5"/>
    <property type="match status" value="1"/>
</dbReference>
<evidence type="ECO:0000313" key="6">
    <source>
        <dbReference type="Proteomes" id="UP000281553"/>
    </source>
</evidence>
<dbReference type="AlphaFoldDB" id="A0A3P7M3R4"/>